<keyword evidence="2" id="KW-0732">Signal</keyword>
<dbReference type="AlphaFoldDB" id="A0A8H7UNA6"/>
<proteinExistence type="inferred from homology"/>
<feature type="chain" id="PRO_5034308488" description="6-phosphogluconolactonase" evidence="2">
    <location>
        <begin position="20"/>
        <end position="373"/>
    </location>
</feature>
<evidence type="ECO:0008006" key="5">
    <source>
        <dbReference type="Google" id="ProtNLM"/>
    </source>
</evidence>
<gene>
    <name evidence="3" type="ORF">INT43_000992</name>
</gene>
<sequence>MIAKSLLALAALTVTGAFAASPESRYVYVGSYGNNLSVFTANPESGNLTLVHQAESLAPSYLAFHPSNKYLYACNELNNTYSAFKLSKNGSLQFINKKDSLGEAPAHVGVHPSGKWLLGTSYNNGTFYTYPIGSDGSIGEANREVKDPAINGANLASLQGHDSPHAHQMIAAYNQSQVLGVDLGIDRINLFNIESDGTLSKSNIQPFININSGAGPRHGIFGKDGKFFYLITEEGNIVIVFKYDAKLGTYVFEQSVDTLPANFTKVSYGGEIRISPDWATLYVSNRVFGPNEGSITVYKINPTTGKLSWLQNIGSAGQYPRGLNIDPEGKFVYSGNQNSNTIGVFKVGSEGKLRLSATINHPSPSDFQFGPSH</sequence>
<dbReference type="PANTHER" id="PTHR30344">
    <property type="entry name" value="6-PHOSPHOGLUCONOLACTONASE-RELATED"/>
    <property type="match status" value="1"/>
</dbReference>
<dbReference type="SUPFAM" id="SSF51004">
    <property type="entry name" value="C-terminal (heme d1) domain of cytochrome cd1-nitrite reductase"/>
    <property type="match status" value="1"/>
</dbReference>
<dbReference type="InterPro" id="IPR019405">
    <property type="entry name" value="Lactonase_7-beta_prop"/>
</dbReference>
<comment type="caution">
    <text evidence="3">The sequence shown here is derived from an EMBL/GenBank/DDBJ whole genome shotgun (WGS) entry which is preliminary data.</text>
</comment>
<dbReference type="Proteomes" id="UP000654370">
    <property type="component" value="Unassembled WGS sequence"/>
</dbReference>
<accession>A0A8H7UNA6</accession>
<name>A0A8H7UNA6_MORIS</name>
<evidence type="ECO:0000256" key="2">
    <source>
        <dbReference type="SAM" id="SignalP"/>
    </source>
</evidence>
<comment type="similarity">
    <text evidence="1">Belongs to the cycloisomerase 2 family.</text>
</comment>
<dbReference type="OrthoDB" id="9972196at2759"/>
<protein>
    <recommendedName>
        <fullName evidence="5">6-phosphogluconolactonase</fullName>
    </recommendedName>
</protein>
<keyword evidence="4" id="KW-1185">Reference proteome</keyword>
<feature type="signal peptide" evidence="2">
    <location>
        <begin position="1"/>
        <end position="19"/>
    </location>
</feature>
<dbReference type="Gene3D" id="2.130.10.10">
    <property type="entry name" value="YVTN repeat-like/Quinoprotein amine dehydrogenase"/>
    <property type="match status" value="1"/>
</dbReference>
<dbReference type="EMBL" id="JAEPQZ010000002">
    <property type="protein sequence ID" value="KAG2185079.1"/>
    <property type="molecule type" value="Genomic_DNA"/>
</dbReference>
<reference evidence="3" key="1">
    <citation type="submission" date="2020-12" db="EMBL/GenBank/DDBJ databases">
        <title>Metabolic potential, ecology and presence of endohyphal bacteria is reflected in genomic diversity of Mucoromycotina.</title>
        <authorList>
            <person name="Muszewska A."/>
            <person name="Okrasinska A."/>
            <person name="Steczkiewicz K."/>
            <person name="Drgas O."/>
            <person name="Orlowska M."/>
            <person name="Perlinska-Lenart U."/>
            <person name="Aleksandrzak-Piekarczyk T."/>
            <person name="Szatraj K."/>
            <person name="Zielenkiewicz U."/>
            <person name="Pilsyk S."/>
            <person name="Malc E."/>
            <person name="Mieczkowski P."/>
            <person name="Kruszewska J.S."/>
            <person name="Biernat P."/>
            <person name="Pawlowska J."/>
        </authorList>
    </citation>
    <scope>NUCLEOTIDE SEQUENCE</scope>
    <source>
        <strain evidence="3">WA0000067209</strain>
    </source>
</reference>
<dbReference type="GO" id="GO:0017057">
    <property type="term" value="F:6-phosphogluconolactonase activity"/>
    <property type="evidence" value="ECO:0007669"/>
    <property type="project" value="TreeGrafter"/>
</dbReference>
<dbReference type="InterPro" id="IPR050282">
    <property type="entry name" value="Cycloisomerase_2"/>
</dbReference>
<evidence type="ECO:0000256" key="1">
    <source>
        <dbReference type="ARBA" id="ARBA00005564"/>
    </source>
</evidence>
<organism evidence="3 4">
    <name type="scientific">Mortierella isabellina</name>
    <name type="common">Filamentous fungus</name>
    <name type="synonym">Umbelopsis isabellina</name>
    <dbReference type="NCBI Taxonomy" id="91625"/>
    <lineage>
        <taxon>Eukaryota</taxon>
        <taxon>Fungi</taxon>
        <taxon>Fungi incertae sedis</taxon>
        <taxon>Mucoromycota</taxon>
        <taxon>Mucoromycotina</taxon>
        <taxon>Umbelopsidomycetes</taxon>
        <taxon>Umbelopsidales</taxon>
        <taxon>Umbelopsidaceae</taxon>
        <taxon>Umbelopsis</taxon>
    </lineage>
</organism>
<dbReference type="InterPro" id="IPR011048">
    <property type="entry name" value="Haem_d1_sf"/>
</dbReference>
<dbReference type="Pfam" id="PF10282">
    <property type="entry name" value="Lactonase"/>
    <property type="match status" value="1"/>
</dbReference>
<evidence type="ECO:0000313" key="4">
    <source>
        <dbReference type="Proteomes" id="UP000654370"/>
    </source>
</evidence>
<dbReference type="InterPro" id="IPR015943">
    <property type="entry name" value="WD40/YVTN_repeat-like_dom_sf"/>
</dbReference>
<evidence type="ECO:0000313" key="3">
    <source>
        <dbReference type="EMBL" id="KAG2185079.1"/>
    </source>
</evidence>
<dbReference type="PANTHER" id="PTHR30344:SF1">
    <property type="entry name" value="6-PHOSPHOGLUCONOLACTONASE"/>
    <property type="match status" value="1"/>
</dbReference>